<evidence type="ECO:0000313" key="3">
    <source>
        <dbReference type="Proteomes" id="UP000009011"/>
    </source>
</evidence>
<evidence type="ECO:0000256" key="1">
    <source>
        <dbReference type="SAM" id="MobiDB-lite"/>
    </source>
</evidence>
<dbReference type="Proteomes" id="UP000009011">
    <property type="component" value="Chromosome"/>
</dbReference>
<feature type="region of interest" description="Disordered" evidence="1">
    <location>
        <begin position="1"/>
        <end position="24"/>
    </location>
</feature>
<dbReference type="HOGENOM" id="CLU_214415_0_0_10"/>
<dbReference type="KEGG" id="mro:MROS_0523"/>
<accession>I7A1A8</accession>
<organism evidence="2 3">
    <name type="scientific">Melioribacter roseus (strain DSM 23840 / JCM 17771 / VKM B-2668 / P3M-2)</name>
    <dbReference type="NCBI Taxonomy" id="1191523"/>
    <lineage>
        <taxon>Bacteria</taxon>
        <taxon>Pseudomonadati</taxon>
        <taxon>Ignavibacteriota</taxon>
        <taxon>Ignavibacteria</taxon>
        <taxon>Ignavibacteriales</taxon>
        <taxon>Melioribacteraceae</taxon>
        <taxon>Melioribacter</taxon>
    </lineage>
</organism>
<feature type="compositionally biased region" description="Polar residues" evidence="1">
    <location>
        <begin position="1"/>
        <end position="22"/>
    </location>
</feature>
<name>I7A1A8_MELRP</name>
<keyword evidence="3" id="KW-1185">Reference proteome</keyword>
<gene>
    <name evidence="2" type="ordered locus">MROS_0523</name>
</gene>
<reference evidence="2 3" key="1">
    <citation type="journal article" date="2013" name="PLoS ONE">
        <title>Genomic analysis of Melioribacter roseus, facultatively anaerobic organotrophic bacterium representing a novel deep lineage within Bacteriodetes/Chlorobi group.</title>
        <authorList>
            <person name="Kadnikov V.V."/>
            <person name="Mardanov A.V."/>
            <person name="Podosokorskaya O.A."/>
            <person name="Gavrilov S.N."/>
            <person name="Kublanov I.V."/>
            <person name="Beletsky A.V."/>
            <person name="Bonch-Osmolovskaya E.A."/>
            <person name="Ravin N.V."/>
        </authorList>
    </citation>
    <scope>NUCLEOTIDE SEQUENCE [LARGE SCALE GENOMIC DNA]</scope>
    <source>
        <strain evidence="3">JCM 17771 / P3M-2</strain>
    </source>
</reference>
<sequence length="52" mass="5771">MTNAGSNRSLRTSGASEANSEKNVVFLRRSDEDGTTKNLRLTFDCYSKTIID</sequence>
<proteinExistence type="predicted"/>
<evidence type="ECO:0000313" key="2">
    <source>
        <dbReference type="EMBL" id="AFN73766.1"/>
    </source>
</evidence>
<dbReference type="EMBL" id="CP003557">
    <property type="protein sequence ID" value="AFN73766.1"/>
    <property type="molecule type" value="Genomic_DNA"/>
</dbReference>
<dbReference type="AlphaFoldDB" id="I7A1A8"/>
<protein>
    <submittedName>
        <fullName evidence="2">Uncharacterized protein</fullName>
    </submittedName>
</protein>
<dbReference type="STRING" id="1191523.MROS_0523"/>